<dbReference type="STRING" id="1384459.GL4_1430"/>
<dbReference type="PANTHER" id="PTHR30222">
    <property type="entry name" value="SPERMIDINE/PUTRESCINE-BINDING PERIPLASMIC PROTEIN"/>
    <property type="match status" value="1"/>
</dbReference>
<protein>
    <submittedName>
        <fullName evidence="4">Spermidine/putrescine-binding periplasmic protein</fullName>
    </submittedName>
</protein>
<dbReference type="SUPFAM" id="SSF53850">
    <property type="entry name" value="Periplasmic binding protein-like II"/>
    <property type="match status" value="1"/>
</dbReference>
<evidence type="ECO:0000313" key="4">
    <source>
        <dbReference type="EMBL" id="BAQ16887.1"/>
    </source>
</evidence>
<evidence type="ECO:0000256" key="2">
    <source>
        <dbReference type="ARBA" id="ARBA00022764"/>
    </source>
</evidence>
<dbReference type="PANTHER" id="PTHR30222:SF2">
    <property type="entry name" value="ABC TRANSPORTER SUBSTRATE-BINDING PROTEIN"/>
    <property type="match status" value="1"/>
</dbReference>
<reference evidence="4 5" key="1">
    <citation type="submission" date="2014-09" db="EMBL/GenBank/DDBJ databases">
        <title>Genome sequencing of Methyloceanibacter caenitepidi Gela4.</title>
        <authorList>
            <person name="Takeuchi M."/>
            <person name="Susumu S."/>
            <person name="Kamagata Y."/>
            <person name="Oshima K."/>
            <person name="Hattori M."/>
            <person name="Iwasaki W."/>
        </authorList>
    </citation>
    <scope>NUCLEOTIDE SEQUENCE [LARGE SCALE GENOMIC DNA]</scope>
    <source>
        <strain evidence="4 5">Gela4</strain>
    </source>
</reference>
<dbReference type="Proteomes" id="UP000031643">
    <property type="component" value="Chromosome"/>
</dbReference>
<evidence type="ECO:0000256" key="1">
    <source>
        <dbReference type="ARBA" id="ARBA00022729"/>
    </source>
</evidence>
<dbReference type="Pfam" id="PF13416">
    <property type="entry name" value="SBP_bac_8"/>
    <property type="match status" value="1"/>
</dbReference>
<keyword evidence="2" id="KW-0574">Periplasm</keyword>
<dbReference type="HOGENOM" id="CLU_026974_8_0_5"/>
<evidence type="ECO:0000256" key="3">
    <source>
        <dbReference type="SAM" id="MobiDB-lite"/>
    </source>
</evidence>
<gene>
    <name evidence="4" type="ORF">GL4_1430</name>
</gene>
<feature type="region of interest" description="Disordered" evidence="3">
    <location>
        <begin position="333"/>
        <end position="359"/>
    </location>
</feature>
<sequence>MNIATWGGAYGRAQQIALLEPYAKKTGTAIATEIYGGDIENVRSLIENSKTPVDVVDVSAGTLETLCNEGLLEPIDPESLKTDGDASDDFLPGAISKCGVASLAWAMAIVANRKAFQGTMPDTIGALLDTTRFPGKRALPNNAQRTLELVLLADGVAPGSLYQELATPEGADRAFAALDKIKGSILLWTKPEEPMAWVVAGRAAMAAGYSGRIFRAAVVDRNLEILWDGQIYDLDAWAIPASAPNKDEAMRFIRFAIEPAQLAAQARLTSYGPMRTSALALVGKHPAIGVDMQRFLPTAPDNSRKALRFDEAWWEENGDALNKRFAAWAASLRAPKTASPEQPKRNASDESATPETNAP</sequence>
<proteinExistence type="predicted"/>
<accession>A0A0A8K309</accession>
<feature type="compositionally biased region" description="Polar residues" evidence="3">
    <location>
        <begin position="349"/>
        <end position="359"/>
    </location>
</feature>
<dbReference type="Gene3D" id="3.40.190.10">
    <property type="entry name" value="Periplasmic binding protein-like II"/>
    <property type="match status" value="2"/>
</dbReference>
<dbReference type="AlphaFoldDB" id="A0A0A8K309"/>
<dbReference type="KEGG" id="mcg:GL4_1430"/>
<organism evidence="4 5">
    <name type="scientific">Methyloceanibacter caenitepidi</name>
    <dbReference type="NCBI Taxonomy" id="1384459"/>
    <lineage>
        <taxon>Bacteria</taxon>
        <taxon>Pseudomonadati</taxon>
        <taxon>Pseudomonadota</taxon>
        <taxon>Alphaproteobacteria</taxon>
        <taxon>Hyphomicrobiales</taxon>
        <taxon>Hyphomicrobiaceae</taxon>
        <taxon>Methyloceanibacter</taxon>
    </lineage>
</organism>
<keyword evidence="1" id="KW-0732">Signal</keyword>
<dbReference type="InterPro" id="IPR006059">
    <property type="entry name" value="SBP"/>
</dbReference>
<evidence type="ECO:0000313" key="5">
    <source>
        <dbReference type="Proteomes" id="UP000031643"/>
    </source>
</evidence>
<keyword evidence="5" id="KW-1185">Reference proteome</keyword>
<name>A0A0A8K309_9HYPH</name>
<dbReference type="EMBL" id="AP014648">
    <property type="protein sequence ID" value="BAQ16887.1"/>
    <property type="molecule type" value="Genomic_DNA"/>
</dbReference>